<evidence type="ECO:0000256" key="1">
    <source>
        <dbReference type="SAM" id="SignalP"/>
    </source>
</evidence>
<gene>
    <name evidence="3" type="ORF">Q664_15505</name>
</gene>
<dbReference type="RefSeq" id="WP_043395079.1">
    <property type="nucleotide sequence ID" value="NZ_JPMI01000096.1"/>
</dbReference>
<dbReference type="PROSITE" id="PS51257">
    <property type="entry name" value="PROKAR_LIPOPROTEIN"/>
    <property type="match status" value="1"/>
</dbReference>
<dbReference type="Gene3D" id="3.10.450.50">
    <property type="match status" value="1"/>
</dbReference>
<comment type="caution">
    <text evidence="3">The sequence shown here is derived from an EMBL/GenBank/DDBJ whole genome shotgun (WGS) entry which is preliminary data.</text>
</comment>
<dbReference type="EMBL" id="JPMI01000096">
    <property type="protein sequence ID" value="KFA92407.1"/>
    <property type="molecule type" value="Genomic_DNA"/>
</dbReference>
<sequence length="155" mass="17285">MNVRPLLVCALLVLAACGPRNIPGTQIADTNDSRAILKVMEQYRAALEARDAKALQGLISKSFRDNAGTDDPADDLTYENIPEALPALFSRIDPPRLTMDVRKMDVRSNGVATVIYYWNATWRAPGLLDKPQRDAELEQMVLQKEDGQWRIVAGF</sequence>
<reference evidence="3 4" key="1">
    <citation type="submission" date="2014-07" db="EMBL/GenBank/DDBJ databases">
        <title>Draft Genome Sequence of Gephyronic Acid Producer, Cystobacter violaceus Strain Cb vi76.</title>
        <authorList>
            <person name="Stevens D.C."/>
            <person name="Young J."/>
            <person name="Carmichael R."/>
            <person name="Tan J."/>
            <person name="Taylor R.E."/>
        </authorList>
    </citation>
    <scope>NUCLEOTIDE SEQUENCE [LARGE SCALE GENOMIC DNA]</scope>
    <source>
        <strain evidence="3 4">Cb vi76</strain>
    </source>
</reference>
<evidence type="ECO:0000259" key="2">
    <source>
        <dbReference type="Pfam" id="PF14534"/>
    </source>
</evidence>
<protein>
    <recommendedName>
        <fullName evidence="2">DUF4440 domain-containing protein</fullName>
    </recommendedName>
</protein>
<dbReference type="InterPro" id="IPR032710">
    <property type="entry name" value="NTF2-like_dom_sf"/>
</dbReference>
<proteinExistence type="predicted"/>
<evidence type="ECO:0000313" key="3">
    <source>
        <dbReference type="EMBL" id="KFA92407.1"/>
    </source>
</evidence>
<evidence type="ECO:0000313" key="4">
    <source>
        <dbReference type="Proteomes" id="UP000028547"/>
    </source>
</evidence>
<dbReference type="AlphaFoldDB" id="A0A084SVC2"/>
<dbReference type="Pfam" id="PF14534">
    <property type="entry name" value="DUF4440"/>
    <property type="match status" value="1"/>
</dbReference>
<organism evidence="3 4">
    <name type="scientific">Archangium violaceum Cb vi76</name>
    <dbReference type="NCBI Taxonomy" id="1406225"/>
    <lineage>
        <taxon>Bacteria</taxon>
        <taxon>Pseudomonadati</taxon>
        <taxon>Myxococcota</taxon>
        <taxon>Myxococcia</taxon>
        <taxon>Myxococcales</taxon>
        <taxon>Cystobacterineae</taxon>
        <taxon>Archangiaceae</taxon>
        <taxon>Archangium</taxon>
    </lineage>
</organism>
<dbReference type="SUPFAM" id="SSF54427">
    <property type="entry name" value="NTF2-like"/>
    <property type="match status" value="1"/>
</dbReference>
<name>A0A084SVC2_9BACT</name>
<dbReference type="Proteomes" id="UP000028547">
    <property type="component" value="Unassembled WGS sequence"/>
</dbReference>
<feature type="domain" description="DUF4440" evidence="2">
    <location>
        <begin position="36"/>
        <end position="151"/>
    </location>
</feature>
<feature type="chain" id="PRO_5012791236" description="DUF4440 domain-containing protein" evidence="1">
    <location>
        <begin position="16"/>
        <end position="155"/>
    </location>
</feature>
<feature type="signal peptide" evidence="1">
    <location>
        <begin position="1"/>
        <end position="15"/>
    </location>
</feature>
<accession>A0A084SVC2</accession>
<keyword evidence="1" id="KW-0732">Signal</keyword>
<dbReference type="InterPro" id="IPR027843">
    <property type="entry name" value="DUF4440"/>
</dbReference>